<name>A0ACC5P204_9BACT</name>
<reference evidence="1" key="1">
    <citation type="submission" date="2020-08" db="EMBL/GenBank/DDBJ databases">
        <title>Genomic Encyclopedia of Type Strains, Phase IV (KMG-V): Genome sequencing to study the core and pangenomes of soil and plant-associated prokaryotes.</title>
        <authorList>
            <person name="Whitman W."/>
        </authorList>
    </citation>
    <scope>NUCLEOTIDE SEQUENCE</scope>
    <source>
        <strain evidence="1">M8UP15</strain>
    </source>
</reference>
<accession>A0ACC5P204</accession>
<evidence type="ECO:0000313" key="1">
    <source>
        <dbReference type="EMBL" id="MBB5340623.1"/>
    </source>
</evidence>
<evidence type="ECO:0000313" key="2">
    <source>
        <dbReference type="Proteomes" id="UP000569005"/>
    </source>
</evidence>
<dbReference type="EMBL" id="JACHEA010000001">
    <property type="protein sequence ID" value="MBB5340623.1"/>
    <property type="molecule type" value="Genomic_DNA"/>
</dbReference>
<comment type="caution">
    <text evidence="1">The sequence shown here is derived from an EMBL/GenBank/DDBJ whole genome shotgun (WGS) entry which is preliminary data.</text>
</comment>
<proteinExistence type="predicted"/>
<protein>
    <submittedName>
        <fullName evidence="1">tRNA uridine 5-carboxymethylaminomethyl modification enzyme</fullName>
    </submittedName>
</protein>
<keyword evidence="2" id="KW-1185">Reference proteome</keyword>
<dbReference type="Proteomes" id="UP000569005">
    <property type="component" value="Unassembled WGS sequence"/>
</dbReference>
<organism evidence="1 2">
    <name type="scientific">Tunturiibacter gelidiferens</name>
    <dbReference type="NCBI Taxonomy" id="3069689"/>
    <lineage>
        <taxon>Bacteria</taxon>
        <taxon>Pseudomonadati</taxon>
        <taxon>Acidobacteriota</taxon>
        <taxon>Terriglobia</taxon>
        <taxon>Terriglobales</taxon>
        <taxon>Acidobacteriaceae</taxon>
        <taxon>Tunturiibacter</taxon>
    </lineage>
</organism>
<sequence>MSFSEQFDVVVVGAGHAGCEAAMASARMGLRTAIFTLNLDLIAQMSCNPAIGGIAKGHLVREVDALGGVMGEVADATGIQFRLLNTSRGPAVWSPRAQCDKALYRVKMREVLEGQKNLFIKQAEVVDLIVEDSESANQRVSQSASQPVSEFSPKRVVRGLKLRDGRVIHAAATIVTTGTFLNGLIHCGEQQYTAGRSGEPASVLLGEALKRLGLRECRLKTGTPPRLDGRTIDWSQFQEQPGDEDPTPFSFRTKEIPLRQINCHIAHTTPETLRLIRENVHRSPMYTGQIEAIGPRYCPSIEDKIVRFPEKSRHQFFLEPEGLNTHEVYINGMSTSLPMEIQAAMVRSIPGLENAEMLRPGYAIEYDAIDPTELDRTLRVKSFAGLYLAGQINGTSGYEEAACQGLMAGINAALAVRGEDGFTLDRTEAYTGILIDDLISKGTNEPYRMFTSRAEFRLHLRIDNADSRLTPHGRRLGLIDDAAWAEYEAKQARAVAFERLLGSARVKAEELPVALKERLDGDAAGVSGQTFAQLLKRPEVPIEEVAPVLRERLRDGDEALGGWVAAMDAAVNAKLPAWVRNEMKTVETEIKYSGYLDQQRRSMEKMRRAERRAIPGWFDYSTVSGLSSEMKEILSRVRPQTIGQASRIAGVTPAAVSLIHVYIEIQGRARVA</sequence>
<gene>
    <name evidence="1" type="ORF">HDF13_002956</name>
</gene>